<dbReference type="PRINTS" id="PR00039">
    <property type="entry name" value="HTHLYSR"/>
</dbReference>
<dbReference type="FunFam" id="1.10.10.10:FF:000001">
    <property type="entry name" value="LysR family transcriptional regulator"/>
    <property type="match status" value="1"/>
</dbReference>
<dbReference type="Pfam" id="PF03466">
    <property type="entry name" value="LysR_substrate"/>
    <property type="match status" value="1"/>
</dbReference>
<dbReference type="RefSeq" id="WP_165240134.1">
    <property type="nucleotide sequence ID" value="NZ_JAAKZV010000112.1"/>
</dbReference>
<evidence type="ECO:0000256" key="3">
    <source>
        <dbReference type="ARBA" id="ARBA00023125"/>
    </source>
</evidence>
<reference evidence="6 7" key="1">
    <citation type="submission" date="2020-02" db="EMBL/GenBank/DDBJ databases">
        <title>Whole-genome analyses of novel actinobacteria.</title>
        <authorList>
            <person name="Sahin N."/>
        </authorList>
    </citation>
    <scope>NUCLEOTIDE SEQUENCE [LARGE SCALE GENOMIC DNA]</scope>
    <source>
        <strain evidence="6 7">A7024</strain>
    </source>
</reference>
<evidence type="ECO:0000256" key="1">
    <source>
        <dbReference type="ARBA" id="ARBA00009437"/>
    </source>
</evidence>
<dbReference type="PANTHER" id="PTHR30346:SF29">
    <property type="entry name" value="LYSR SUBSTRATE-BINDING"/>
    <property type="match status" value="1"/>
</dbReference>
<keyword evidence="4" id="KW-0804">Transcription</keyword>
<dbReference type="InterPro" id="IPR036388">
    <property type="entry name" value="WH-like_DNA-bd_sf"/>
</dbReference>
<comment type="similarity">
    <text evidence="1">Belongs to the LysR transcriptional regulatory family.</text>
</comment>
<gene>
    <name evidence="6" type="ORF">G5C51_23350</name>
</gene>
<evidence type="ECO:0000313" key="7">
    <source>
        <dbReference type="Proteomes" id="UP000481583"/>
    </source>
</evidence>
<feature type="domain" description="HTH lysR-type" evidence="5">
    <location>
        <begin position="2"/>
        <end position="59"/>
    </location>
</feature>
<dbReference type="SUPFAM" id="SSF53850">
    <property type="entry name" value="Periplasmic binding protein-like II"/>
    <property type="match status" value="1"/>
</dbReference>
<dbReference type="Proteomes" id="UP000481583">
    <property type="component" value="Unassembled WGS sequence"/>
</dbReference>
<evidence type="ECO:0000256" key="2">
    <source>
        <dbReference type="ARBA" id="ARBA00023015"/>
    </source>
</evidence>
<dbReference type="GO" id="GO:0003700">
    <property type="term" value="F:DNA-binding transcription factor activity"/>
    <property type="evidence" value="ECO:0007669"/>
    <property type="project" value="InterPro"/>
</dbReference>
<dbReference type="Gene3D" id="1.10.10.10">
    <property type="entry name" value="Winged helix-like DNA-binding domain superfamily/Winged helix DNA-binding domain"/>
    <property type="match status" value="1"/>
</dbReference>
<name>A0A6G4U3K0_9ACTN</name>
<dbReference type="GO" id="GO:0003677">
    <property type="term" value="F:DNA binding"/>
    <property type="evidence" value="ECO:0007669"/>
    <property type="project" value="UniProtKB-KW"/>
</dbReference>
<proteinExistence type="inferred from homology"/>
<organism evidence="6 7">
    <name type="scientific">Streptomyces coryli</name>
    <dbReference type="NCBI Taxonomy" id="1128680"/>
    <lineage>
        <taxon>Bacteria</taxon>
        <taxon>Bacillati</taxon>
        <taxon>Actinomycetota</taxon>
        <taxon>Actinomycetes</taxon>
        <taxon>Kitasatosporales</taxon>
        <taxon>Streptomycetaceae</taxon>
        <taxon>Streptomyces</taxon>
    </lineage>
</organism>
<dbReference type="InterPro" id="IPR000847">
    <property type="entry name" value="LysR_HTH_N"/>
</dbReference>
<dbReference type="PROSITE" id="PS50931">
    <property type="entry name" value="HTH_LYSR"/>
    <property type="match status" value="1"/>
</dbReference>
<dbReference type="InterPro" id="IPR005119">
    <property type="entry name" value="LysR_subst-bd"/>
</dbReference>
<dbReference type="SUPFAM" id="SSF46785">
    <property type="entry name" value="Winged helix' DNA-binding domain"/>
    <property type="match status" value="1"/>
</dbReference>
<protein>
    <submittedName>
        <fullName evidence="6">LysR family transcriptional regulator</fullName>
    </submittedName>
</protein>
<dbReference type="PANTHER" id="PTHR30346">
    <property type="entry name" value="TRANSCRIPTIONAL DUAL REGULATOR HCAR-RELATED"/>
    <property type="match status" value="1"/>
</dbReference>
<comment type="caution">
    <text evidence="6">The sequence shown here is derived from an EMBL/GenBank/DDBJ whole genome shotgun (WGS) entry which is preliminary data.</text>
</comment>
<dbReference type="Pfam" id="PF00126">
    <property type="entry name" value="HTH_1"/>
    <property type="match status" value="1"/>
</dbReference>
<dbReference type="GO" id="GO:0032993">
    <property type="term" value="C:protein-DNA complex"/>
    <property type="evidence" value="ECO:0007669"/>
    <property type="project" value="TreeGrafter"/>
</dbReference>
<evidence type="ECO:0000256" key="4">
    <source>
        <dbReference type="ARBA" id="ARBA00023163"/>
    </source>
</evidence>
<keyword evidence="3" id="KW-0238">DNA-binding</keyword>
<dbReference type="Gene3D" id="3.40.190.10">
    <property type="entry name" value="Periplasmic binding protein-like II"/>
    <property type="match status" value="2"/>
</dbReference>
<keyword evidence="7" id="KW-1185">Reference proteome</keyword>
<accession>A0A6G4U3K0</accession>
<evidence type="ECO:0000313" key="6">
    <source>
        <dbReference type="EMBL" id="NGN66829.1"/>
    </source>
</evidence>
<dbReference type="EMBL" id="JAAKZV010000112">
    <property type="protein sequence ID" value="NGN66829.1"/>
    <property type="molecule type" value="Genomic_DNA"/>
</dbReference>
<sequence length="291" mass="30990">MLDTWALRVLVEVGERGSFSAAAEALTMTQPAVSRQIAGLERKLGIELFRRVPRGIEPTAAGQVALEQARGILDRIGALEVRMGAFAGLRSGRVRVAAFPSANTAFVPAAIRRFRDAHPGIEVGLVQEGPDAIHAGRVDVVLVTDWDEVDGDVDLVPLLDEELRVALPVRHPLARRPKVPLRELRDETWIEGAHPDCLGPIGKLADALGGPPRIGFTCDDWGGKQALVAAGVGITLMPTLTAPAVRADIALCATAPALPKRRVYAAVAPREHRTAAAGAMLSLLRELAARP</sequence>
<dbReference type="AlphaFoldDB" id="A0A6G4U3K0"/>
<evidence type="ECO:0000259" key="5">
    <source>
        <dbReference type="PROSITE" id="PS50931"/>
    </source>
</evidence>
<dbReference type="InterPro" id="IPR036390">
    <property type="entry name" value="WH_DNA-bd_sf"/>
</dbReference>
<keyword evidence="2" id="KW-0805">Transcription regulation</keyword>